<protein>
    <recommendedName>
        <fullName evidence="5">Short-chain dehydrogenase</fullName>
    </recommendedName>
</protein>
<dbReference type="KEGG" id="gbi:PG2T_03600"/>
<dbReference type="FunFam" id="3.40.50.720:FF:000084">
    <property type="entry name" value="Short-chain dehydrogenase reductase"/>
    <property type="match status" value="1"/>
</dbReference>
<dbReference type="PROSITE" id="PS00061">
    <property type="entry name" value="ADH_SHORT"/>
    <property type="match status" value="1"/>
</dbReference>
<dbReference type="CDD" id="cd05233">
    <property type="entry name" value="SDR_c"/>
    <property type="match status" value="1"/>
</dbReference>
<gene>
    <name evidence="3" type="ORF">PG2T_03600</name>
</gene>
<dbReference type="AlphaFoldDB" id="A0A1B1YRH9"/>
<dbReference type="Gene3D" id="3.40.50.720">
    <property type="entry name" value="NAD(P)-binding Rossmann-like Domain"/>
    <property type="match status" value="1"/>
</dbReference>
<name>A0A1B1YRH9_9GAMM</name>
<keyword evidence="4" id="KW-1185">Reference proteome</keyword>
<dbReference type="InterPro" id="IPR020904">
    <property type="entry name" value="Sc_DH/Rdtase_CS"/>
</dbReference>
<dbReference type="Pfam" id="PF13561">
    <property type="entry name" value="adh_short_C2"/>
    <property type="match status" value="1"/>
</dbReference>
<accession>A0A1B1YRH9</accession>
<proteinExistence type="inferred from homology"/>
<dbReference type="Proteomes" id="UP000092952">
    <property type="component" value="Chromosome"/>
</dbReference>
<evidence type="ECO:0000313" key="4">
    <source>
        <dbReference type="Proteomes" id="UP000092952"/>
    </source>
</evidence>
<sequence>MLIGDIDAARGEAVAAEIRAHGLQAAFGQVDTTRKASVEALVGQAVAAHGRLDVVFANAGVFDSFLPFGEIDEALFDRVMAVNVKGYFFTCQAAIGELRKTGGNIVMTASVAGLGAGGGGAAYTASKYATIGLINQIAVEVAALGVRVNGVAPGGVKTAMTAAYVNDPQVGALISQATPLGRWAEPQDIADAVVFLASDEARYITGTVLRVDGGMRSR</sequence>
<evidence type="ECO:0000313" key="3">
    <source>
        <dbReference type="EMBL" id="ANX03363.1"/>
    </source>
</evidence>
<dbReference type="InterPro" id="IPR036291">
    <property type="entry name" value="NAD(P)-bd_dom_sf"/>
</dbReference>
<keyword evidence="2" id="KW-0560">Oxidoreductase</keyword>
<dbReference type="InParanoid" id="A0A1B1YRH9"/>
<dbReference type="PRINTS" id="PR00080">
    <property type="entry name" value="SDRFAMILY"/>
</dbReference>
<dbReference type="InterPro" id="IPR002347">
    <property type="entry name" value="SDR_fam"/>
</dbReference>
<reference evidence="4" key="1">
    <citation type="submission" date="2016-03" db="EMBL/GenBank/DDBJ databases">
        <title>Complete genome sequence of Solimmundus cernigliae, representing a novel lineage of polycyclic aromatic hydrocarbon degraders within the Gammaproteobacteria.</title>
        <authorList>
            <person name="Singleton D.R."/>
            <person name="Dickey A.N."/>
            <person name="Scholl E.H."/>
            <person name="Wright F.A."/>
            <person name="Aitken M.D."/>
        </authorList>
    </citation>
    <scope>NUCLEOTIDE SEQUENCE [LARGE SCALE GENOMIC DNA]</scope>
    <source>
        <strain evidence="4">TR3.2</strain>
    </source>
</reference>
<comment type="similarity">
    <text evidence="1">Belongs to the short-chain dehydrogenases/reductases (SDR) family.</text>
</comment>
<dbReference type="STRING" id="1810504.PG2T_03600"/>
<evidence type="ECO:0000256" key="1">
    <source>
        <dbReference type="ARBA" id="ARBA00006484"/>
    </source>
</evidence>
<organism evidence="3 4">
    <name type="scientific">Immundisolibacter cernigliae</name>
    <dbReference type="NCBI Taxonomy" id="1810504"/>
    <lineage>
        <taxon>Bacteria</taxon>
        <taxon>Pseudomonadati</taxon>
        <taxon>Pseudomonadota</taxon>
        <taxon>Gammaproteobacteria</taxon>
        <taxon>Immundisolibacterales</taxon>
        <taxon>Immundisolibacteraceae</taxon>
        <taxon>Immundisolibacter</taxon>
    </lineage>
</organism>
<dbReference type="SUPFAM" id="SSF51735">
    <property type="entry name" value="NAD(P)-binding Rossmann-fold domains"/>
    <property type="match status" value="1"/>
</dbReference>
<evidence type="ECO:0000256" key="2">
    <source>
        <dbReference type="ARBA" id="ARBA00023002"/>
    </source>
</evidence>
<dbReference type="EMBL" id="CP014671">
    <property type="protein sequence ID" value="ANX03363.1"/>
    <property type="molecule type" value="Genomic_DNA"/>
</dbReference>
<dbReference type="PANTHER" id="PTHR24321:SF8">
    <property type="entry name" value="ESTRADIOL 17-BETA-DEHYDROGENASE 8-RELATED"/>
    <property type="match status" value="1"/>
</dbReference>
<dbReference type="PRINTS" id="PR00081">
    <property type="entry name" value="GDHRDH"/>
</dbReference>
<evidence type="ECO:0008006" key="5">
    <source>
        <dbReference type="Google" id="ProtNLM"/>
    </source>
</evidence>
<dbReference type="GO" id="GO:0016491">
    <property type="term" value="F:oxidoreductase activity"/>
    <property type="evidence" value="ECO:0007669"/>
    <property type="project" value="UniProtKB-KW"/>
</dbReference>
<dbReference type="PANTHER" id="PTHR24321">
    <property type="entry name" value="DEHYDROGENASES, SHORT CHAIN"/>
    <property type="match status" value="1"/>
</dbReference>